<protein>
    <submittedName>
        <fullName evidence="1">Uncharacterized protein</fullName>
    </submittedName>
</protein>
<comment type="caution">
    <text evidence="1">The sequence shown here is derived from an EMBL/GenBank/DDBJ whole genome shotgun (WGS) entry which is preliminary data.</text>
</comment>
<evidence type="ECO:0000313" key="1">
    <source>
        <dbReference type="EMBL" id="MEQ2234623.1"/>
    </source>
</evidence>
<evidence type="ECO:0000313" key="2">
    <source>
        <dbReference type="Proteomes" id="UP001482620"/>
    </source>
</evidence>
<keyword evidence="2" id="KW-1185">Reference proteome</keyword>
<dbReference type="EMBL" id="JAHRIQ010040426">
    <property type="protein sequence ID" value="MEQ2234623.1"/>
    <property type="molecule type" value="Genomic_DNA"/>
</dbReference>
<accession>A0ABV0TSN5</accession>
<sequence length="118" mass="13457">MDLVCLVFSEVSLEYLKVEMRHFQTAYLGSTLYYFCSIIYKPSNCKKDTCCQKIKCYSASANVGYVANHSGFLATAQLSVFCCLISQEKQPNRNCVYKHEQICAHIQHYENAAMVTVE</sequence>
<organism evidence="1 2">
    <name type="scientific">Ilyodon furcidens</name>
    <name type="common">goldbreast splitfin</name>
    <dbReference type="NCBI Taxonomy" id="33524"/>
    <lineage>
        <taxon>Eukaryota</taxon>
        <taxon>Metazoa</taxon>
        <taxon>Chordata</taxon>
        <taxon>Craniata</taxon>
        <taxon>Vertebrata</taxon>
        <taxon>Euteleostomi</taxon>
        <taxon>Actinopterygii</taxon>
        <taxon>Neopterygii</taxon>
        <taxon>Teleostei</taxon>
        <taxon>Neoteleostei</taxon>
        <taxon>Acanthomorphata</taxon>
        <taxon>Ovalentaria</taxon>
        <taxon>Atherinomorphae</taxon>
        <taxon>Cyprinodontiformes</taxon>
        <taxon>Goodeidae</taxon>
        <taxon>Ilyodon</taxon>
    </lineage>
</organism>
<dbReference type="Proteomes" id="UP001482620">
    <property type="component" value="Unassembled WGS sequence"/>
</dbReference>
<reference evidence="1 2" key="1">
    <citation type="submission" date="2021-06" db="EMBL/GenBank/DDBJ databases">
        <authorList>
            <person name="Palmer J.M."/>
        </authorList>
    </citation>
    <scope>NUCLEOTIDE SEQUENCE [LARGE SCALE GENOMIC DNA]</scope>
    <source>
        <strain evidence="2">if_2019</strain>
        <tissue evidence="1">Muscle</tissue>
    </source>
</reference>
<gene>
    <name evidence="1" type="ORF">ILYODFUR_033398</name>
</gene>
<name>A0ABV0TSN5_9TELE</name>
<proteinExistence type="predicted"/>